<organism evidence="1 2">
    <name type="scientific">Holtiella tumoricola</name>
    <dbReference type="NCBI Taxonomy" id="3018743"/>
    <lineage>
        <taxon>Bacteria</taxon>
        <taxon>Bacillati</taxon>
        <taxon>Bacillota</taxon>
        <taxon>Clostridia</taxon>
        <taxon>Lachnospirales</taxon>
        <taxon>Cellulosilyticaceae</taxon>
        <taxon>Holtiella</taxon>
    </lineage>
</organism>
<dbReference type="EMBL" id="JAQIFT010000007">
    <property type="protein sequence ID" value="MDA3730044.1"/>
    <property type="molecule type" value="Genomic_DNA"/>
</dbReference>
<evidence type="ECO:0000313" key="2">
    <source>
        <dbReference type="Proteomes" id="UP001169242"/>
    </source>
</evidence>
<dbReference type="RefSeq" id="WP_271010786.1">
    <property type="nucleotide sequence ID" value="NZ_JAQIFT010000007.1"/>
</dbReference>
<keyword evidence="2" id="KW-1185">Reference proteome</keyword>
<protein>
    <submittedName>
        <fullName evidence="1">Uncharacterized protein</fullName>
    </submittedName>
</protein>
<evidence type="ECO:0000313" key="1">
    <source>
        <dbReference type="EMBL" id="MDA3730044.1"/>
    </source>
</evidence>
<gene>
    <name evidence="1" type="ORF">PBV87_00765</name>
</gene>
<proteinExistence type="predicted"/>
<dbReference type="AlphaFoldDB" id="A0AA42DJD0"/>
<sequence>MKYKILKLIDKVIDREVCRCDRCGKSLTVEEEYYYDCYCEKCEDEMYEDFAMRSTRDW</sequence>
<name>A0AA42DJD0_9FIRM</name>
<reference evidence="1" key="1">
    <citation type="journal article" date="2023" name="Int. J. Syst. Evol. Microbiol.">
        <title>&lt;i&gt;Holtiella tumoricola&lt;/i&gt; gen. nov. sp. nov., isolated from a human clinical sample.</title>
        <authorList>
            <person name="Allen-Vercoe E."/>
            <person name="Daigneault M.C."/>
            <person name="Vancuren S.J."/>
            <person name="Cochrane K."/>
            <person name="O'Neal L.L."/>
            <person name="Sankaranarayanan K."/>
            <person name="Lawson P.A."/>
        </authorList>
    </citation>
    <scope>NUCLEOTIDE SEQUENCE</scope>
    <source>
        <strain evidence="1">CC70A</strain>
    </source>
</reference>
<accession>A0AA42DJD0</accession>
<comment type="caution">
    <text evidence="1">The sequence shown here is derived from an EMBL/GenBank/DDBJ whole genome shotgun (WGS) entry which is preliminary data.</text>
</comment>
<dbReference type="Proteomes" id="UP001169242">
    <property type="component" value="Unassembled WGS sequence"/>
</dbReference>